<dbReference type="PIRSF" id="PIRSF011560">
    <property type="entry name" value="ComK"/>
    <property type="match status" value="1"/>
</dbReference>
<keyword evidence="2" id="KW-1185">Reference proteome</keyword>
<protein>
    <submittedName>
        <fullName evidence="1">Competence protein ComK</fullName>
    </submittedName>
</protein>
<proteinExistence type="predicted"/>
<dbReference type="RefSeq" id="WP_132001007.1">
    <property type="nucleotide sequence ID" value="NZ_JABUHM010000006.1"/>
</dbReference>
<accession>A0A4R2BL16</accession>
<comment type="caution">
    <text evidence="1">The sequence shown here is derived from an EMBL/GenBank/DDBJ whole genome shotgun (WGS) entry which is preliminary data.</text>
</comment>
<reference evidence="1 2" key="1">
    <citation type="journal article" date="2015" name="Stand. Genomic Sci.">
        <title>Genomic Encyclopedia of Bacterial and Archaeal Type Strains, Phase III: the genomes of soil and plant-associated and newly described type strains.</title>
        <authorList>
            <person name="Whitman W.B."/>
            <person name="Woyke T."/>
            <person name="Klenk H.P."/>
            <person name="Zhou Y."/>
            <person name="Lilburn T.G."/>
            <person name="Beck B.J."/>
            <person name="De Vos P."/>
            <person name="Vandamme P."/>
            <person name="Eisen J.A."/>
            <person name="Garrity G."/>
            <person name="Hugenholtz P."/>
            <person name="Kyrpides N.C."/>
        </authorList>
    </citation>
    <scope>NUCLEOTIDE SEQUENCE [LARGE SCALE GENOMIC DNA]</scope>
    <source>
        <strain evidence="1 2">CV53</strain>
    </source>
</reference>
<dbReference type="EMBL" id="SLVV01000001">
    <property type="protein sequence ID" value="TCN27947.1"/>
    <property type="molecule type" value="Genomic_DNA"/>
</dbReference>
<dbReference type="AlphaFoldDB" id="A0A4R2BL16"/>
<evidence type="ECO:0000313" key="1">
    <source>
        <dbReference type="EMBL" id="TCN27947.1"/>
    </source>
</evidence>
<name>A0A4R2BL16_9BACI</name>
<evidence type="ECO:0000313" key="2">
    <source>
        <dbReference type="Proteomes" id="UP000295689"/>
    </source>
</evidence>
<dbReference type="Pfam" id="PF06338">
    <property type="entry name" value="ComK"/>
    <property type="match status" value="1"/>
</dbReference>
<dbReference type="GO" id="GO:0030420">
    <property type="term" value="P:establishment of competence for transformation"/>
    <property type="evidence" value="ECO:0007669"/>
    <property type="project" value="InterPro"/>
</dbReference>
<dbReference type="InterPro" id="IPR010461">
    <property type="entry name" value="ComK"/>
</dbReference>
<organism evidence="1 2">
    <name type="scientific">Mesobacillus foraminis</name>
    <dbReference type="NCBI Taxonomy" id="279826"/>
    <lineage>
        <taxon>Bacteria</taxon>
        <taxon>Bacillati</taxon>
        <taxon>Bacillota</taxon>
        <taxon>Bacilli</taxon>
        <taxon>Bacillales</taxon>
        <taxon>Bacillaceae</taxon>
        <taxon>Mesobacillus</taxon>
    </lineage>
</organism>
<gene>
    <name evidence="1" type="ORF">EV146_101277</name>
</gene>
<sequence length="189" mass="22299">MFNEDRQLVEEYEINPYTMIIFPYQYGSKTFSKVVEFEEEYISPFKPIDLIKRSCEYFFADFEGRKKGTRMLTGITHKAPIAIDPLSSIFFLPTTSPTNSGCIWVSHEHVLHHKKYDSYSTRVTFRNNQSFILPVSFNSFENQLLRTALLRTRMMQRMKETERRAGYLFHSPRFTDGAGLVSENNRYED</sequence>
<dbReference type="Proteomes" id="UP000295689">
    <property type="component" value="Unassembled WGS sequence"/>
</dbReference>